<gene>
    <name evidence="2" type="ORF">AAF712_013998</name>
</gene>
<reference evidence="2 3" key="1">
    <citation type="submission" date="2024-05" db="EMBL/GenBank/DDBJ databases">
        <title>A draft genome resource for the thread blight pathogen Marasmius tenuissimus strain MS-2.</title>
        <authorList>
            <person name="Yulfo-Soto G.E."/>
            <person name="Baruah I.K."/>
            <person name="Amoako-Attah I."/>
            <person name="Bukari Y."/>
            <person name="Meinhardt L.W."/>
            <person name="Bailey B.A."/>
            <person name="Cohen S.P."/>
        </authorList>
    </citation>
    <scope>NUCLEOTIDE SEQUENCE [LARGE SCALE GENOMIC DNA]</scope>
    <source>
        <strain evidence="2 3">MS-2</strain>
    </source>
</reference>
<protein>
    <recommendedName>
        <fullName evidence="1">Retrotransposon gag domain-containing protein</fullName>
    </recommendedName>
</protein>
<dbReference type="Pfam" id="PF03732">
    <property type="entry name" value="Retrotrans_gag"/>
    <property type="match status" value="1"/>
</dbReference>
<comment type="caution">
    <text evidence="2">The sequence shown here is derived from an EMBL/GenBank/DDBJ whole genome shotgun (WGS) entry which is preliminary data.</text>
</comment>
<organism evidence="2 3">
    <name type="scientific">Marasmius tenuissimus</name>
    <dbReference type="NCBI Taxonomy" id="585030"/>
    <lineage>
        <taxon>Eukaryota</taxon>
        <taxon>Fungi</taxon>
        <taxon>Dikarya</taxon>
        <taxon>Basidiomycota</taxon>
        <taxon>Agaricomycotina</taxon>
        <taxon>Agaricomycetes</taxon>
        <taxon>Agaricomycetidae</taxon>
        <taxon>Agaricales</taxon>
        <taxon>Marasmiineae</taxon>
        <taxon>Marasmiaceae</taxon>
        <taxon>Marasmius</taxon>
    </lineage>
</organism>
<feature type="domain" description="Retrotransposon gag" evidence="1">
    <location>
        <begin position="136"/>
        <end position="224"/>
    </location>
</feature>
<accession>A0ABR2ZE58</accession>
<evidence type="ECO:0000259" key="1">
    <source>
        <dbReference type="Pfam" id="PF03732"/>
    </source>
</evidence>
<dbReference type="Proteomes" id="UP001437256">
    <property type="component" value="Unassembled WGS sequence"/>
</dbReference>
<sequence>MSDNAENPQPQPIKDPVTAHLTNEQRNLFSPDLEHANFWQLLWALFRTLLLWIQSIAHASRNTSTATERISGNIDKFTNREPKLDISPPEKFAGSPEKVDAFVNTLVLYFKGKKINTDEGRIIYTLSMVVGGTNDVATNWADLQRKLIVEEDDSRLKTWKDFRDALVAYFKYSSTKDELQTKLTNLKQGKGTADEFIMQFKAIMEGTAFDDEALLYWFKLGLNDGLRKLVWSLRPMPTTLKEWMNEASNQDRTYHMD</sequence>
<dbReference type="EMBL" id="JBBXMP010000238">
    <property type="protein sequence ID" value="KAL0059274.1"/>
    <property type="molecule type" value="Genomic_DNA"/>
</dbReference>
<proteinExistence type="predicted"/>
<name>A0ABR2ZE58_9AGAR</name>
<keyword evidence="3" id="KW-1185">Reference proteome</keyword>
<dbReference type="InterPro" id="IPR005162">
    <property type="entry name" value="Retrotrans_gag_dom"/>
</dbReference>
<evidence type="ECO:0000313" key="2">
    <source>
        <dbReference type="EMBL" id="KAL0059274.1"/>
    </source>
</evidence>
<evidence type="ECO:0000313" key="3">
    <source>
        <dbReference type="Proteomes" id="UP001437256"/>
    </source>
</evidence>